<dbReference type="FunFam" id="1.25.40.10:FF:000158">
    <property type="entry name" value="pentatricopeptide repeat-containing protein At2g33680"/>
    <property type="match status" value="1"/>
</dbReference>
<organism evidence="6">
    <name type="scientific">Oryza barthii</name>
    <dbReference type="NCBI Taxonomy" id="65489"/>
    <lineage>
        <taxon>Eukaryota</taxon>
        <taxon>Viridiplantae</taxon>
        <taxon>Streptophyta</taxon>
        <taxon>Embryophyta</taxon>
        <taxon>Tracheophyta</taxon>
        <taxon>Spermatophyta</taxon>
        <taxon>Magnoliopsida</taxon>
        <taxon>Liliopsida</taxon>
        <taxon>Poales</taxon>
        <taxon>Poaceae</taxon>
        <taxon>BOP clade</taxon>
        <taxon>Oryzoideae</taxon>
        <taxon>Oryzeae</taxon>
        <taxon>Oryzinae</taxon>
        <taxon>Oryza</taxon>
    </lineage>
</organism>
<keyword evidence="1" id="KW-0677">Repeat</keyword>
<feature type="compositionally biased region" description="Polar residues" evidence="4">
    <location>
        <begin position="1815"/>
        <end position="1830"/>
    </location>
</feature>
<dbReference type="InterPro" id="IPR046849">
    <property type="entry name" value="E2_motif"/>
</dbReference>
<dbReference type="eggNOG" id="KOG4197">
    <property type="taxonomic scope" value="Eukaryota"/>
</dbReference>
<feature type="repeat" description="PPR" evidence="3">
    <location>
        <begin position="204"/>
        <end position="238"/>
    </location>
</feature>
<reference evidence="6" key="2">
    <citation type="submission" date="2015-03" db="UniProtKB">
        <authorList>
            <consortium name="EnsemblPlants"/>
        </authorList>
    </citation>
    <scope>IDENTIFICATION</scope>
</reference>
<dbReference type="Pfam" id="PF09713">
    <property type="entry name" value="A_thal_3526"/>
    <property type="match status" value="1"/>
</dbReference>
<dbReference type="Pfam" id="PF13041">
    <property type="entry name" value="PPR_2"/>
    <property type="match status" value="3"/>
</dbReference>
<dbReference type="Gramene" id="OBART06G26750.1">
    <property type="protein sequence ID" value="OBART06G26750.1"/>
    <property type="gene ID" value="OBART06G26750"/>
</dbReference>
<dbReference type="NCBIfam" id="TIGR01589">
    <property type="entry name" value="A_thal_3526"/>
    <property type="match status" value="1"/>
</dbReference>
<dbReference type="GO" id="GO:0099402">
    <property type="term" value="P:plant organ development"/>
    <property type="evidence" value="ECO:0007669"/>
    <property type="project" value="UniProtKB-ARBA"/>
</dbReference>
<dbReference type="FunFam" id="1.25.40.10:FF:000441">
    <property type="entry name" value="Pentatricopeptide repeat-containing protein mitochondrial"/>
    <property type="match status" value="1"/>
</dbReference>
<dbReference type="Gene3D" id="1.25.40.10">
    <property type="entry name" value="Tetratricopeptide repeat domain"/>
    <property type="match status" value="8"/>
</dbReference>
<dbReference type="FunFam" id="1.25.40.10:FF:001101">
    <property type="entry name" value="Pentatricopeptide repeat-containing protein"/>
    <property type="match status" value="1"/>
</dbReference>
<dbReference type="FunFam" id="1.25.40.10:FF:000728">
    <property type="entry name" value="Putative pentatricopeptide repeat-containing protein"/>
    <property type="match status" value="1"/>
</dbReference>
<feature type="repeat" description="PPR" evidence="3">
    <location>
        <begin position="1190"/>
        <end position="1224"/>
    </location>
</feature>
<name>A0A0D3GKK4_9ORYZ</name>
<feature type="repeat" description="PPR" evidence="3">
    <location>
        <begin position="306"/>
        <end position="340"/>
    </location>
</feature>
<dbReference type="PANTHER" id="PTHR47926:SF358">
    <property type="entry name" value="PENTATRICOPEPTIDE REPEAT-CONTAINING PROTEIN-RELATED"/>
    <property type="match status" value="1"/>
</dbReference>
<dbReference type="NCBIfam" id="TIGR00756">
    <property type="entry name" value="PPR"/>
    <property type="match status" value="5"/>
</dbReference>
<dbReference type="InterPro" id="IPR002885">
    <property type="entry name" value="PPR_rpt"/>
</dbReference>
<dbReference type="InterPro" id="IPR046960">
    <property type="entry name" value="PPR_At4g14850-like_plant"/>
</dbReference>
<dbReference type="FunFam" id="1.25.40.10:FF:000280">
    <property type="entry name" value="Pentatricopeptide repeat-containing protein"/>
    <property type="match status" value="1"/>
</dbReference>
<dbReference type="InterPro" id="IPR032867">
    <property type="entry name" value="DYW_dom"/>
</dbReference>
<feature type="repeat" description="PPR" evidence="3">
    <location>
        <begin position="785"/>
        <end position="819"/>
    </location>
</feature>
<reference evidence="6" key="1">
    <citation type="journal article" date="2009" name="Rice">
        <title>De Novo Next Generation Sequencing of Plant Genomes.</title>
        <authorList>
            <person name="Rounsley S."/>
            <person name="Marri P.R."/>
            <person name="Yu Y."/>
            <person name="He R."/>
            <person name="Sisneros N."/>
            <person name="Goicoechea J.L."/>
            <person name="Lee S.J."/>
            <person name="Angelova A."/>
            <person name="Kudrna D."/>
            <person name="Luo M."/>
            <person name="Affourtit J."/>
            <person name="Desany B."/>
            <person name="Knight J."/>
            <person name="Niazi F."/>
            <person name="Egholm M."/>
            <person name="Wing R.A."/>
        </authorList>
    </citation>
    <scope>NUCLEOTIDE SEQUENCE [LARGE SCALE GENOMIC DNA]</scope>
    <source>
        <strain evidence="6">cv. IRGC 105608</strain>
    </source>
</reference>
<sequence>MPPAPWPTPRTVRQAAELHAHLATSGRLLHPPSAHHLLNSLVNCLPPSDPLHLRYALHLFDRMPASTFLFDTALRACFRAGASSGDPDLPFLLFRRMRRAGVRPDGFTFHFLFKCSSSSRPRALLCTMLHAACLRTMLPSAAPFVANSIIHMYTELGLAGDVRRAFDEIPVKDAVSWTMVISGLAKMGMLSDARLLLAQAPVRDVVSWTSLIAAYSRADRAKEAVDCFKNMLSEGIAPDDVTVIGVLSACSQLKDLELGSSLHLLVKEKGMLMSENLVVALIDMYAKCGDFGHAREVFDAVGRGRRPQSWNAIIDGYCKHGHVDVARSLFDQMEVRDIITFNSMITGYIHSSQLRDALLLFMNMRRHDLRVDNFTVVSLLSACASLGALPQGRALHACIELRLVETDIYIGTALLDMYMKCGRVNEATIVFQRMGKRDVHAWTAMIAGLAFNGMGKAGLEYFYQMRCDGFQPNPVSYIAVLTACSHSCLLNEGRLYFDEMRILYNIHPQIEHYGCMIDLLGRSGLLDEAMDLVKTMPMQPNSVIWASILSACRVHKRIDLAQCAAEHLLKIEPDEDAVYVQLYNICIDSRKWEDASKIRMLMEERQVKKTAGYSSVTVAGQVHKFVVSDKSHPRILEIIAMLEEISHRLKSAGYSPITSQVTVDVDEEEKEQTLLAHSEKLAIAFGLISLAPNLPVHIIKNLREKEVSCVPVSLKASQQCCSRLILRPTIFRPLGADDGKQKQPDRRVVFLLPPSRRDAPVLVRPIPSSPAPFSVRSSVTMAVRDVASLNRMITGFIRDGLADRARAVYRWMVASGIREAPHTFSTILGVCNTYEALQLHGRVLALGLCCNPFVGSALVNHYMHVESPHAALSLFRELPLQNTAMCNVVLRGLGNLKLTEELICCFLDMRRQYLELNGLSYCYAMKGCYQNGEWLEQGRQLHGVVLKAGWIPSNIFLSNSLVDLYSAIGDSVDTVKALNDILSEDVISWNSILSMYADRGHMKEAVYYLKQMLWHGKMPSIRSFVSLLALSGKTGDWQLGVQIHGIVHKLGFSCSSVHVQTTLIDMYGKCCCFDHSLAIFNEIPSIALECCNSLITSSLRCNMFDAALEILHCMIVEGVTPDDVTFSATMKAISLSASPSLTSCQMLHSCLVKLGFEMDMAVCSSLITAYACAGQLSSSHLIFEGLLDPNVICFTAIISACARYGDGARAMELFDQMVSSGLKPDNVTFLCAIAGCDQAGMFEEGRLVIELMRASRELDPDERHFACMVNLLSRDGFVKEAMEMMEQSPLRHYTKAWSSLLQSCKAHGENVLGKRAANMLIDVGRKDPATTLQVSNFFNDIGDRETALRIKEMTNVKEVKKSGHSLIEMFVARCLFYLVGPGINESFSITCRQYKKRVPIELVQKCFWCPRFQNGQSRGLGILSSFPLPLQPTTTSTSPSFSLLFSLASRAGGWALRSSPPLLPFVISSLPELSLFPASLQGRAEILSRGLQTRAGERFRRGLGQEEWRKRRRHVRSGRRQEDTVPLKFDLRAYSDSAILGLQCMQAHKVQNLIHCCLQLYMDKKEVVDALSREAKIEPSVTQHVWQKLEENNCEFFKAYYLRLMLKNQITAFNKLLEDQLRIINKEYHPGPSSMPLPNGSNSNLLKQNPCFLSESTPMPAMPDDVMCNGNSSGIVDRTQSSDQLIYAGKDIQGLHSSMDASNLLPVQNANSVLFGVENGPTIKTESGYSSNGNFGFCGNAFLESCQSIGDASGGSFSSSELNGQPLDDSILDIESSSFGFLSQLPRNFFSDLPEDFSQSTEILDNYGKSPFLPSEQNNFSDSTGGEHTG</sequence>
<evidence type="ECO:0000256" key="4">
    <source>
        <dbReference type="SAM" id="MobiDB-lite"/>
    </source>
</evidence>
<feature type="region of interest" description="Disordered" evidence="4">
    <location>
        <begin position="1811"/>
        <end position="1830"/>
    </location>
</feature>
<feature type="repeat" description="PPR" evidence="3">
    <location>
        <begin position="438"/>
        <end position="472"/>
    </location>
</feature>
<dbReference type="InterPro" id="IPR011990">
    <property type="entry name" value="TPR-like_helical_dom_sf"/>
</dbReference>
<dbReference type="PANTHER" id="PTHR47926">
    <property type="entry name" value="PENTATRICOPEPTIDE REPEAT-CONTAINING PROTEIN"/>
    <property type="match status" value="1"/>
</dbReference>
<dbReference type="Pfam" id="PF12854">
    <property type="entry name" value="PPR_1"/>
    <property type="match status" value="1"/>
</dbReference>
<evidence type="ECO:0000256" key="2">
    <source>
        <dbReference type="ARBA" id="ARBA00022946"/>
    </source>
</evidence>
<keyword evidence="7" id="KW-1185">Reference proteome</keyword>
<accession>A0A0D3GKK4</accession>
<dbReference type="Proteomes" id="UP000026960">
    <property type="component" value="Chromosome 6"/>
</dbReference>
<dbReference type="FunFam" id="1.25.40.10:FF:000231">
    <property type="entry name" value="Pentatricopeptide repeat-containing protein chloroplastic"/>
    <property type="match status" value="1"/>
</dbReference>
<dbReference type="PROSITE" id="PS51375">
    <property type="entry name" value="PPR"/>
    <property type="match status" value="7"/>
</dbReference>
<dbReference type="GO" id="GO:0008270">
    <property type="term" value="F:zinc ion binding"/>
    <property type="evidence" value="ECO:0007669"/>
    <property type="project" value="InterPro"/>
</dbReference>
<protein>
    <recommendedName>
        <fullName evidence="5">DYW domain-containing protein</fullName>
    </recommendedName>
</protein>
<dbReference type="EnsemblPlants" id="OBART06G26750.1">
    <property type="protein sequence ID" value="OBART06G26750.1"/>
    <property type="gene ID" value="OBART06G26750"/>
</dbReference>
<dbReference type="GO" id="GO:0009451">
    <property type="term" value="P:RNA modification"/>
    <property type="evidence" value="ECO:0007669"/>
    <property type="project" value="InterPro"/>
</dbReference>
<dbReference type="HOGENOM" id="CLU_002332_0_0_1"/>
<dbReference type="Pfam" id="PF01535">
    <property type="entry name" value="PPR"/>
    <property type="match status" value="7"/>
</dbReference>
<evidence type="ECO:0000256" key="3">
    <source>
        <dbReference type="PROSITE-ProRule" id="PRU00708"/>
    </source>
</evidence>
<evidence type="ECO:0000256" key="1">
    <source>
        <dbReference type="ARBA" id="ARBA00022737"/>
    </source>
</evidence>
<proteinExistence type="predicted"/>
<dbReference type="Pfam" id="PF20431">
    <property type="entry name" value="E_motif"/>
    <property type="match status" value="1"/>
</dbReference>
<dbReference type="Pfam" id="PF14432">
    <property type="entry name" value="DYW_deaminase"/>
    <property type="match status" value="1"/>
</dbReference>
<dbReference type="PaxDb" id="65489-OBART06G26750.1"/>
<evidence type="ECO:0000313" key="7">
    <source>
        <dbReference type="Proteomes" id="UP000026960"/>
    </source>
</evidence>
<evidence type="ECO:0000313" key="6">
    <source>
        <dbReference type="EnsemblPlants" id="OBART06G26750.1"/>
    </source>
</evidence>
<dbReference type="STRING" id="65489.A0A0D3GKK4"/>
<dbReference type="InterPro" id="IPR046848">
    <property type="entry name" value="E_motif"/>
</dbReference>
<feature type="repeat" description="PPR" evidence="3">
    <location>
        <begin position="1087"/>
        <end position="1121"/>
    </location>
</feature>
<dbReference type="GO" id="GO:0003723">
    <property type="term" value="F:RNA binding"/>
    <property type="evidence" value="ECO:0007669"/>
    <property type="project" value="InterPro"/>
</dbReference>
<feature type="repeat" description="PPR" evidence="3">
    <location>
        <begin position="985"/>
        <end position="1019"/>
    </location>
</feature>
<feature type="domain" description="DYW" evidence="5">
    <location>
        <begin position="653"/>
        <end position="727"/>
    </location>
</feature>
<keyword evidence="2" id="KW-0809">Transit peptide</keyword>
<evidence type="ECO:0000259" key="5">
    <source>
        <dbReference type="Pfam" id="PF14432"/>
    </source>
</evidence>
<dbReference type="InterPro" id="IPR006476">
    <property type="entry name" value="CHP01589_pln"/>
</dbReference>
<dbReference type="Pfam" id="PF20430">
    <property type="entry name" value="Eplus_motif"/>
    <property type="match status" value="1"/>
</dbReference>